<dbReference type="Gene3D" id="3.30.565.40">
    <property type="entry name" value="Fervidobacterium nodosum Rt17-B1 like"/>
    <property type="match status" value="1"/>
</dbReference>
<evidence type="ECO:0000313" key="3">
    <source>
        <dbReference type="EMBL" id="GCB30393.1"/>
    </source>
</evidence>
<evidence type="ECO:0000259" key="2">
    <source>
        <dbReference type="Pfam" id="PF11738"/>
    </source>
</evidence>
<dbReference type="OrthoDB" id="4990at2"/>
<dbReference type="Gene3D" id="3.90.640.20">
    <property type="entry name" value="Heat-shock cognate protein, ATPase"/>
    <property type="match status" value="1"/>
</dbReference>
<keyword evidence="1" id="KW-1133">Transmembrane helix</keyword>
<proteinExistence type="predicted"/>
<dbReference type="Pfam" id="PF11738">
    <property type="entry name" value="DUF3298"/>
    <property type="match status" value="1"/>
</dbReference>
<comment type="caution">
    <text evidence="3">The sequence shown here is derived from an EMBL/GenBank/DDBJ whole genome shotgun (WGS) entry which is preliminary data.</text>
</comment>
<keyword evidence="1" id="KW-0472">Membrane</keyword>
<dbReference type="Proteomes" id="UP000287361">
    <property type="component" value="Unassembled WGS sequence"/>
</dbReference>
<name>A0A401LFU9_9FIRM</name>
<keyword evidence="4" id="KW-1185">Reference proteome</keyword>
<feature type="domain" description="DUF3298" evidence="2">
    <location>
        <begin position="226"/>
        <end position="307"/>
    </location>
</feature>
<sequence>MNPENGKKTYESIEIPKNLNETVMQTIASKNKEELKMKYESNENKKASEAKKSYRPVWRGCVAAAAAVLVAGTIGLNASPVFAENMSKVPVVGQLAQVLTFRSFEGTEGDVELNVNVPVVKGPDGKELPAKVNARIQQLTADYEAQAEKEMAEYKESFFQTGGTKEEWADRTMDLYIDYDVKYLSNDVLSLGVTTAKSWVSADEEHTYYNIDLKNDKELTLQDVLGDDYAAICNKSIVSQIEERMAADANASFFGYGDSTDETDSLGKFETVDANTSFYLNAEGKVVISFPEYSIAPGYMGIQEFVID</sequence>
<feature type="transmembrane region" description="Helical" evidence="1">
    <location>
        <begin position="57"/>
        <end position="78"/>
    </location>
</feature>
<reference evidence="3 4" key="1">
    <citation type="submission" date="2018-10" db="EMBL/GenBank/DDBJ databases">
        <title>Draft Genome Sequence of Anaerotignum sp. KCTC 15736.</title>
        <authorList>
            <person name="Choi S.H."/>
            <person name="Kim J.S."/>
            <person name="Kang S.W."/>
            <person name="Lee J.S."/>
            <person name="Park S.H."/>
        </authorList>
    </citation>
    <scope>NUCLEOTIDE SEQUENCE [LARGE SCALE GENOMIC DNA]</scope>
    <source>
        <strain evidence="3 4">KCTC 15736</strain>
    </source>
</reference>
<gene>
    <name evidence="3" type="primary">rsiV</name>
    <name evidence="3" type="ORF">KGMB03357_20540</name>
</gene>
<dbReference type="EMBL" id="BHVZ01000014">
    <property type="protein sequence ID" value="GCB30393.1"/>
    <property type="molecule type" value="Genomic_DNA"/>
</dbReference>
<protein>
    <submittedName>
        <fullName evidence="3">Anti-sigma-V factor RsiV</fullName>
    </submittedName>
</protein>
<evidence type="ECO:0000313" key="4">
    <source>
        <dbReference type="Proteomes" id="UP000287361"/>
    </source>
</evidence>
<dbReference type="AlphaFoldDB" id="A0A401LFU9"/>
<keyword evidence="1" id="KW-0812">Transmembrane</keyword>
<dbReference type="InterPro" id="IPR037126">
    <property type="entry name" value="PdaC/RsiV-like_sf"/>
</dbReference>
<accession>A0A401LFU9</accession>
<dbReference type="InterPro" id="IPR021729">
    <property type="entry name" value="DUF3298"/>
</dbReference>
<organism evidence="3 4">
    <name type="scientific">Anaerotignum faecicola</name>
    <dbReference type="NCBI Taxonomy" id="2358141"/>
    <lineage>
        <taxon>Bacteria</taxon>
        <taxon>Bacillati</taxon>
        <taxon>Bacillota</taxon>
        <taxon>Clostridia</taxon>
        <taxon>Lachnospirales</taxon>
        <taxon>Anaerotignaceae</taxon>
        <taxon>Anaerotignum</taxon>
    </lineage>
</organism>
<evidence type="ECO:0000256" key="1">
    <source>
        <dbReference type="SAM" id="Phobius"/>
    </source>
</evidence>